<dbReference type="KEGG" id="aluc:AKAW2_30350A"/>
<dbReference type="Proteomes" id="UP000661280">
    <property type="component" value="Chromosome 3"/>
</dbReference>
<evidence type="ECO:0000256" key="1">
    <source>
        <dbReference type="SAM" id="MobiDB-lite"/>
    </source>
</evidence>
<evidence type="ECO:0000313" key="3">
    <source>
        <dbReference type="Proteomes" id="UP000661280"/>
    </source>
</evidence>
<dbReference type="EMBL" id="AP024427">
    <property type="protein sequence ID" value="BCR97031.1"/>
    <property type="molecule type" value="Genomic_DNA"/>
</dbReference>
<feature type="compositionally biased region" description="Low complexity" evidence="1">
    <location>
        <begin position="25"/>
        <end position="38"/>
    </location>
</feature>
<reference evidence="2" key="2">
    <citation type="submission" date="2021-02" db="EMBL/GenBank/DDBJ databases">
        <title>Aspergillus luchuensis mut. kawachii IFO 4304 genome sequence.</title>
        <authorList>
            <person name="Mori K."/>
            <person name="Kadooka C."/>
            <person name="Goto M."/>
            <person name="Futagami T."/>
        </authorList>
    </citation>
    <scope>NUCLEOTIDE SEQUENCE</scope>
    <source>
        <strain evidence="2">IFO 4308</strain>
    </source>
</reference>
<organism evidence="2 3">
    <name type="scientific">Aspergillus kawachii</name>
    <name type="common">White koji mold</name>
    <name type="synonym">Aspergillus awamori var. kawachi</name>
    <dbReference type="NCBI Taxonomy" id="1069201"/>
    <lineage>
        <taxon>Eukaryota</taxon>
        <taxon>Fungi</taxon>
        <taxon>Dikarya</taxon>
        <taxon>Ascomycota</taxon>
        <taxon>Pezizomycotina</taxon>
        <taxon>Eurotiomycetes</taxon>
        <taxon>Eurotiomycetidae</taxon>
        <taxon>Eurotiales</taxon>
        <taxon>Aspergillaceae</taxon>
        <taxon>Aspergillus</taxon>
        <taxon>Aspergillus subgen. Circumdati</taxon>
    </lineage>
</organism>
<reference evidence="2" key="1">
    <citation type="submission" date="2021-01" db="EMBL/GenBank/DDBJ databases">
        <authorList>
            <consortium name="Aspergillus luchuensis mut. kawachii IFO 4304 genome sequencing consortium"/>
            <person name="Kazuki M."/>
            <person name="Futagami T."/>
        </authorList>
    </citation>
    <scope>NUCLEOTIDE SEQUENCE</scope>
    <source>
        <strain evidence="2">IFO 4308</strain>
    </source>
</reference>
<sequence>MGLSNCFKVFTSKRGRSRAKGAKVSPAGGPSSATAPATYSNDHTVTRSCKTSSSPQIPRLTSESMLNDDDKKKINANDFDRVPTDGEITRCGGRSSDRRGCVWGRLNSLRHR</sequence>
<gene>
    <name evidence="2" type="ORF">AKAW2_30350A</name>
</gene>
<dbReference type="RefSeq" id="XP_041540797.1">
    <property type="nucleotide sequence ID" value="XM_041686854.1"/>
</dbReference>
<evidence type="ECO:0000313" key="2">
    <source>
        <dbReference type="EMBL" id="BCR97031.1"/>
    </source>
</evidence>
<protein>
    <submittedName>
        <fullName evidence="2">Uncharacterized protein</fullName>
    </submittedName>
</protein>
<feature type="region of interest" description="Disordered" evidence="1">
    <location>
        <begin position="13"/>
        <end position="62"/>
    </location>
</feature>
<keyword evidence="3" id="KW-1185">Reference proteome</keyword>
<feature type="compositionally biased region" description="Polar residues" evidence="1">
    <location>
        <begin position="39"/>
        <end position="62"/>
    </location>
</feature>
<name>A0A7R7W622_ASPKA</name>
<accession>A0A7R7W622</accession>
<proteinExistence type="predicted"/>
<dbReference type="GeneID" id="64958356"/>
<dbReference type="AlphaFoldDB" id="A0A7R7W622"/>